<comment type="caution">
    <text evidence="6">The sequence shown here is derived from an EMBL/GenBank/DDBJ whole genome shotgun (WGS) entry which is preliminary data.</text>
</comment>
<dbReference type="InterPro" id="IPR050067">
    <property type="entry name" value="IPM_dehydratase_rel_enz"/>
</dbReference>
<dbReference type="Pfam" id="PF00330">
    <property type="entry name" value="Aconitase"/>
    <property type="match status" value="1"/>
</dbReference>
<evidence type="ECO:0000259" key="5">
    <source>
        <dbReference type="Pfam" id="PF00330"/>
    </source>
</evidence>
<evidence type="ECO:0000256" key="2">
    <source>
        <dbReference type="ARBA" id="ARBA00023004"/>
    </source>
</evidence>
<evidence type="ECO:0000256" key="3">
    <source>
        <dbReference type="ARBA" id="ARBA00023014"/>
    </source>
</evidence>
<keyword evidence="4" id="KW-0456">Lyase</keyword>
<feature type="domain" description="Aconitase/3-isopropylmalate dehydratase large subunit alpha/beta/alpha" evidence="5">
    <location>
        <begin position="3"/>
        <end position="75"/>
    </location>
</feature>
<dbReference type="SUPFAM" id="SSF53732">
    <property type="entry name" value="Aconitase iron-sulfur domain"/>
    <property type="match status" value="1"/>
</dbReference>
<gene>
    <name evidence="6" type="ORF">S01H1_47159</name>
</gene>
<keyword evidence="3" id="KW-0411">Iron-sulfur</keyword>
<dbReference type="GO" id="GO:0016829">
    <property type="term" value="F:lyase activity"/>
    <property type="evidence" value="ECO:0007669"/>
    <property type="project" value="UniProtKB-KW"/>
</dbReference>
<evidence type="ECO:0000256" key="4">
    <source>
        <dbReference type="ARBA" id="ARBA00023239"/>
    </source>
</evidence>
<evidence type="ECO:0000256" key="1">
    <source>
        <dbReference type="ARBA" id="ARBA00022723"/>
    </source>
</evidence>
<dbReference type="GO" id="GO:0046872">
    <property type="term" value="F:metal ion binding"/>
    <property type="evidence" value="ECO:0007669"/>
    <property type="project" value="UniProtKB-KW"/>
</dbReference>
<dbReference type="GO" id="GO:0051536">
    <property type="term" value="F:iron-sulfur cluster binding"/>
    <property type="evidence" value="ECO:0007669"/>
    <property type="project" value="UniProtKB-KW"/>
</dbReference>
<organism evidence="6">
    <name type="scientific">marine sediment metagenome</name>
    <dbReference type="NCBI Taxonomy" id="412755"/>
    <lineage>
        <taxon>unclassified sequences</taxon>
        <taxon>metagenomes</taxon>
        <taxon>ecological metagenomes</taxon>
    </lineage>
</organism>
<dbReference type="InterPro" id="IPR001030">
    <property type="entry name" value="Acoase/IPM_deHydtase_lsu_aba"/>
</dbReference>
<dbReference type="PANTHER" id="PTHR43822:SF21">
    <property type="entry name" value="3-ISOPROPYLMALATE DEHYDRATASE LARGE SUBUNIT 1"/>
    <property type="match status" value="1"/>
</dbReference>
<dbReference type="InterPro" id="IPR036008">
    <property type="entry name" value="Aconitase_4Fe-4S_dom"/>
</dbReference>
<keyword evidence="1" id="KW-0479">Metal-binding</keyword>
<protein>
    <recommendedName>
        <fullName evidence="5">Aconitase/3-isopropylmalate dehydratase large subunit alpha/beta/alpha domain-containing protein</fullName>
    </recommendedName>
</protein>
<keyword evidence="2" id="KW-0408">Iron</keyword>
<reference evidence="6" key="1">
    <citation type="journal article" date="2014" name="Front. Microbiol.">
        <title>High frequency of phylogenetically diverse reductive dehalogenase-homologous genes in deep subseafloor sedimentary metagenomes.</title>
        <authorList>
            <person name="Kawai M."/>
            <person name="Futagami T."/>
            <person name="Toyoda A."/>
            <person name="Takaki Y."/>
            <person name="Nishi S."/>
            <person name="Hori S."/>
            <person name="Arai W."/>
            <person name="Tsubouchi T."/>
            <person name="Morono Y."/>
            <person name="Uchiyama I."/>
            <person name="Ito T."/>
            <person name="Fujiyama A."/>
            <person name="Inagaki F."/>
            <person name="Takami H."/>
        </authorList>
    </citation>
    <scope>NUCLEOTIDE SEQUENCE</scope>
    <source>
        <strain evidence="6">Expedition CK06-06</strain>
    </source>
</reference>
<dbReference type="InterPro" id="IPR018136">
    <property type="entry name" value="Aconitase_4Fe-4S_BS"/>
</dbReference>
<sequence>VEAIADGTMTALLEAGAMLGTPGCGPCIGRHMGVLGAGEVCLSTANRNFRGRMGSPLASIYLASPEVAAATALTGTITDPASL</sequence>
<dbReference type="PANTHER" id="PTHR43822">
    <property type="entry name" value="HOMOACONITASE, MITOCHONDRIAL-RELATED"/>
    <property type="match status" value="1"/>
</dbReference>
<accession>X0W419</accession>
<proteinExistence type="predicted"/>
<dbReference type="GO" id="GO:0019752">
    <property type="term" value="P:carboxylic acid metabolic process"/>
    <property type="evidence" value="ECO:0007669"/>
    <property type="project" value="UniProtKB-ARBA"/>
</dbReference>
<evidence type="ECO:0000313" key="6">
    <source>
        <dbReference type="EMBL" id="GAG19373.1"/>
    </source>
</evidence>
<feature type="non-terminal residue" evidence="6">
    <location>
        <position position="1"/>
    </location>
</feature>
<dbReference type="PROSITE" id="PS01244">
    <property type="entry name" value="ACONITASE_2"/>
    <property type="match status" value="1"/>
</dbReference>
<dbReference type="InterPro" id="IPR015931">
    <property type="entry name" value="Acnase/IPM_dHydase_lsu_aba_1/3"/>
</dbReference>
<name>X0W419_9ZZZZ</name>
<dbReference type="EMBL" id="BARS01030227">
    <property type="protein sequence ID" value="GAG19373.1"/>
    <property type="molecule type" value="Genomic_DNA"/>
</dbReference>
<dbReference type="AlphaFoldDB" id="X0W419"/>
<dbReference type="Gene3D" id="3.30.499.10">
    <property type="entry name" value="Aconitase, domain 3"/>
    <property type="match status" value="1"/>
</dbReference>